<accession>A0A9X2L697</accession>
<gene>
    <name evidence="3" type="ORF">NM125_15685</name>
</gene>
<keyword evidence="1" id="KW-1133">Transmembrane helix</keyword>
<feature type="transmembrane region" description="Helical" evidence="1">
    <location>
        <begin position="16"/>
        <end position="38"/>
    </location>
</feature>
<keyword evidence="1" id="KW-0812">Transmembrane</keyword>
<organism evidence="3 4">
    <name type="scientific">Gracilimonas sediminicola</name>
    <dbReference type="NCBI Taxonomy" id="2952158"/>
    <lineage>
        <taxon>Bacteria</taxon>
        <taxon>Pseudomonadati</taxon>
        <taxon>Balneolota</taxon>
        <taxon>Balneolia</taxon>
        <taxon>Balneolales</taxon>
        <taxon>Balneolaceae</taxon>
        <taxon>Gracilimonas</taxon>
    </lineage>
</organism>
<dbReference type="Pfam" id="PF09990">
    <property type="entry name" value="DUF2231"/>
    <property type="match status" value="1"/>
</dbReference>
<evidence type="ECO:0000256" key="1">
    <source>
        <dbReference type="SAM" id="Phobius"/>
    </source>
</evidence>
<sequence>MESLLTPEWAPNIHPLIVHFPIALLVTAALANFVSLFFQEKWWDETKSTILYVAGALFAGVTYYSGTIAADTVFLPAEAQSVLSEHSDWAEYLLWFFVIYALLRIAFHWFDLFEKKAFRIIAFITVLPGLFMVFETAEYGGKMVYGYGAGTGQLLQQEEPATSEGTDSTATVPSSFITKENGDWTWEVNSNSVSDLITNFHWVNGSLQALKPTIISSGNRLLQLQASGQANLFVTHQSYQNIQVDYYLNLDDLYGEIELIHHLQDANNYDFVSLNSDGIIRQGRIQSGETTIFEEGTYKTDGLLFLRVVADETHFRGYINREMKVHGHGDAPKSGNVGLKLQGQGSVLISKIEMNQL</sequence>
<dbReference type="Gene3D" id="2.60.120.560">
    <property type="entry name" value="Exo-inulinase, domain 1"/>
    <property type="match status" value="1"/>
</dbReference>
<dbReference type="RefSeq" id="WP_255135934.1">
    <property type="nucleotide sequence ID" value="NZ_JANDBC010000004.1"/>
</dbReference>
<evidence type="ECO:0000313" key="4">
    <source>
        <dbReference type="Proteomes" id="UP001139125"/>
    </source>
</evidence>
<evidence type="ECO:0000313" key="3">
    <source>
        <dbReference type="EMBL" id="MCP9293032.1"/>
    </source>
</evidence>
<protein>
    <recommendedName>
        <fullName evidence="2">DUF2231 domain-containing protein</fullName>
    </recommendedName>
</protein>
<dbReference type="AlphaFoldDB" id="A0A9X2L697"/>
<dbReference type="EMBL" id="JANDBC010000004">
    <property type="protein sequence ID" value="MCP9293032.1"/>
    <property type="molecule type" value="Genomic_DNA"/>
</dbReference>
<feature type="domain" description="DUF2231" evidence="2">
    <location>
        <begin position="12"/>
        <end position="151"/>
    </location>
</feature>
<keyword evidence="1" id="KW-0472">Membrane</keyword>
<name>A0A9X2L697_9BACT</name>
<feature type="transmembrane region" description="Helical" evidence="1">
    <location>
        <begin position="50"/>
        <end position="69"/>
    </location>
</feature>
<proteinExistence type="predicted"/>
<keyword evidence="4" id="KW-1185">Reference proteome</keyword>
<reference evidence="3" key="1">
    <citation type="submission" date="2022-06" db="EMBL/GenBank/DDBJ databases">
        <title>Gracilimonas sp. CAU 1638 isolated from sea sediment.</title>
        <authorList>
            <person name="Kim W."/>
        </authorList>
    </citation>
    <scope>NUCLEOTIDE SEQUENCE</scope>
    <source>
        <strain evidence="3">CAU 1638</strain>
    </source>
</reference>
<dbReference type="Proteomes" id="UP001139125">
    <property type="component" value="Unassembled WGS sequence"/>
</dbReference>
<feature type="transmembrane region" description="Helical" evidence="1">
    <location>
        <begin position="117"/>
        <end position="134"/>
    </location>
</feature>
<comment type="caution">
    <text evidence="3">The sequence shown here is derived from an EMBL/GenBank/DDBJ whole genome shotgun (WGS) entry which is preliminary data.</text>
</comment>
<evidence type="ECO:0000259" key="2">
    <source>
        <dbReference type="Pfam" id="PF09990"/>
    </source>
</evidence>
<feature type="transmembrane region" description="Helical" evidence="1">
    <location>
        <begin position="89"/>
        <end position="110"/>
    </location>
</feature>
<dbReference type="InterPro" id="IPR019251">
    <property type="entry name" value="DUF2231_TM"/>
</dbReference>